<feature type="region of interest" description="Disordered" evidence="2">
    <location>
        <begin position="292"/>
        <end position="346"/>
    </location>
</feature>
<evidence type="ECO:0000256" key="2">
    <source>
        <dbReference type="SAM" id="MobiDB-lite"/>
    </source>
</evidence>
<feature type="compositionally biased region" description="Polar residues" evidence="2">
    <location>
        <begin position="292"/>
        <end position="301"/>
    </location>
</feature>
<accession>A0A0N1PFD0</accession>
<reference evidence="3 4" key="1">
    <citation type="journal article" date="2015" name="PLoS Pathog.">
        <title>Leptomonas seymouri: Adaptations to the Dixenous Life Cycle Analyzed by Genome Sequencing, Transcriptome Profiling and Co-infection with Leishmania donovani.</title>
        <authorList>
            <person name="Kraeva N."/>
            <person name="Butenko A."/>
            <person name="Hlavacova J."/>
            <person name="Kostygov A."/>
            <person name="Myskova J."/>
            <person name="Grybchuk D."/>
            <person name="Lestinova T."/>
            <person name="Votypka J."/>
            <person name="Volf P."/>
            <person name="Opperdoes F."/>
            <person name="Flegontov P."/>
            <person name="Lukes J."/>
            <person name="Yurchenko V."/>
        </authorList>
    </citation>
    <scope>NUCLEOTIDE SEQUENCE [LARGE SCALE GENOMIC DNA]</scope>
    <source>
        <strain evidence="3 4">ATCC 30220</strain>
    </source>
</reference>
<keyword evidence="4" id="KW-1185">Reference proteome</keyword>
<feature type="region of interest" description="Disordered" evidence="2">
    <location>
        <begin position="386"/>
        <end position="460"/>
    </location>
</feature>
<dbReference type="VEuPathDB" id="TriTrypDB:Lsey_0011_0370"/>
<sequence>MYPRGRGKGTPLGSSNTEPEAPSFNESALSSTNVNSTESANASAPASPSSPPSHQQQSHPQQNVRPRRSLKLPYSSSGYPTTHTGNLTINLSGNRADGNLYPQASPHQQLQPPPPQPAIPGGVSGGSGPCRGSNANTPSISTNFIPRGAAPAYDAAALPPPPPPPPPPQPVVYEGDAISFHDAVESAPSSPLFFSASGGPHGSHPSFSNHSRTSSIQNHVMSGMPAACERSKSNTTGEFRPPPTYGDVPYCGAVAAPLNAHANINTNNNNNSISSGSSVLCRVALPTAGQGISSNSNTSESVHLPPYVPAVPTGGAGLPPHSASVPGSSSRQYDGSSSGSHASLNPAAAATGGAASAAAAASRLPRGPVGLKITVGGSAGAMLNPTPVSPLLNSPLQGPVPSSQGESNKNPRRPRIEHRTPTKSTNANSNGDNIDPSANRGNAEPDAEVSTGASKPTVEEAEARYQHLYEEFRKMSGVRTKLAEDAERLKRELAAATEEMQYYREKTLTTAEEREAIVQDYNADVQYLLRLVDALASDVLTAHWLCKNEATTEKLSDAVVPSTPQHAIDIAASRLATLLPRHSTVATQGDSSTNGTKYMNATLDTMSLSEHLGLQHSMWMSWQPTTTSDMLVEDEQHTAGRNAHARGHTTTSALTPAQQQSLLLRDELRDVQRKTHAAMSSYMASLDYGAAPVAVPRGYATGSRSVHGASNESSSQRQFNSEYRGLHLHVEVPCLHAHSVANALPGQDKEGLGSVNSSPGKPCMTQRYRLNPGAP</sequence>
<dbReference type="OMA" id="MYPRARA"/>
<feature type="compositionally biased region" description="Polar residues" evidence="2">
    <location>
        <begin position="422"/>
        <end position="432"/>
    </location>
</feature>
<feature type="compositionally biased region" description="Polar residues" evidence="2">
    <location>
        <begin position="74"/>
        <end position="93"/>
    </location>
</feature>
<name>A0A0N1PFD0_LEPSE</name>
<organism evidence="3 4">
    <name type="scientific">Leptomonas seymouri</name>
    <dbReference type="NCBI Taxonomy" id="5684"/>
    <lineage>
        <taxon>Eukaryota</taxon>
        <taxon>Discoba</taxon>
        <taxon>Euglenozoa</taxon>
        <taxon>Kinetoplastea</taxon>
        <taxon>Metakinetoplastina</taxon>
        <taxon>Trypanosomatida</taxon>
        <taxon>Trypanosomatidae</taxon>
        <taxon>Leishmaniinae</taxon>
        <taxon>Leptomonas</taxon>
    </lineage>
</organism>
<feature type="coiled-coil region" evidence="1">
    <location>
        <begin position="479"/>
        <end position="506"/>
    </location>
</feature>
<keyword evidence="1" id="KW-0175">Coiled coil</keyword>
<dbReference type="Proteomes" id="UP000038009">
    <property type="component" value="Unassembled WGS sequence"/>
</dbReference>
<dbReference type="EMBL" id="LJSK01000011">
    <property type="protein sequence ID" value="KPI90080.1"/>
    <property type="molecule type" value="Genomic_DNA"/>
</dbReference>
<feature type="region of interest" description="Disordered" evidence="2">
    <location>
        <begin position="745"/>
        <end position="765"/>
    </location>
</feature>
<feature type="compositionally biased region" description="Low complexity" evidence="2">
    <location>
        <begin position="327"/>
        <end position="340"/>
    </location>
</feature>
<feature type="compositionally biased region" description="Polar residues" evidence="2">
    <location>
        <begin position="12"/>
        <end position="38"/>
    </location>
</feature>
<feature type="compositionally biased region" description="Polar residues" evidence="2">
    <location>
        <begin position="391"/>
        <end position="408"/>
    </location>
</feature>
<evidence type="ECO:0000313" key="3">
    <source>
        <dbReference type="EMBL" id="KPI90080.1"/>
    </source>
</evidence>
<protein>
    <submittedName>
        <fullName evidence="3">Uncharacterized protein</fullName>
    </submittedName>
</protein>
<evidence type="ECO:0000313" key="4">
    <source>
        <dbReference type="Proteomes" id="UP000038009"/>
    </source>
</evidence>
<dbReference type="AlphaFoldDB" id="A0A0N1PFD0"/>
<proteinExistence type="predicted"/>
<feature type="compositionally biased region" description="Low complexity" evidence="2">
    <location>
        <begin position="39"/>
        <end position="63"/>
    </location>
</feature>
<comment type="caution">
    <text evidence="3">The sequence shown here is derived from an EMBL/GenBank/DDBJ whole genome shotgun (WGS) entry which is preliminary data.</text>
</comment>
<evidence type="ECO:0000256" key="1">
    <source>
        <dbReference type="SAM" id="Coils"/>
    </source>
</evidence>
<feature type="region of interest" description="Disordered" evidence="2">
    <location>
        <begin position="1"/>
        <end position="137"/>
    </location>
</feature>
<gene>
    <name evidence="3" type="ORF">ABL78_0833</name>
</gene>
<dbReference type="OrthoDB" id="267825at2759"/>